<dbReference type="AlphaFoldDB" id="A0A1T5IAC2"/>
<dbReference type="Proteomes" id="UP000190285">
    <property type="component" value="Unassembled WGS sequence"/>
</dbReference>
<dbReference type="STRING" id="36842.SAMN02194393_00124"/>
<proteinExistence type="predicted"/>
<dbReference type="RefSeq" id="WP_079488566.1">
    <property type="nucleotide sequence ID" value="NZ_FUZT01000001.1"/>
</dbReference>
<dbReference type="InterPro" id="IPR024787">
    <property type="entry name" value="EcsC"/>
</dbReference>
<sequence>MINYEDKILRELGRWKIKMTKKPSITNRISKGIQNKTNNLIPDKVHKIITEAIKNMTKLVISGSKFITNNPKKSGSLEERELLVKERLKFYKKAATASGAGTGAGGILIGLADFPLLLSLKMKFLFDVASIYGFDVREYKERLYILYIFQLAFCSQKKRIETYRLIANWGKYTKELPENINDFNWRSFQQEYRDYLDLAKLLQLVPGIGAVVGAYANYKLMDKLGETAINAYRLRILDNK</sequence>
<dbReference type="Pfam" id="PF12787">
    <property type="entry name" value="EcsC"/>
    <property type="match status" value="1"/>
</dbReference>
<dbReference type="OrthoDB" id="1705901at2"/>
<protein>
    <submittedName>
        <fullName evidence="1">EcsC protein family protein</fullName>
    </submittedName>
</protein>
<dbReference type="PANTHER" id="PTHR41260:SF1">
    <property type="entry name" value="PROTEIN ECSC"/>
    <property type="match status" value="1"/>
</dbReference>
<reference evidence="1 2" key="1">
    <citation type="submission" date="2017-02" db="EMBL/GenBank/DDBJ databases">
        <authorList>
            <person name="Peterson S.W."/>
        </authorList>
    </citation>
    <scope>NUCLEOTIDE SEQUENCE [LARGE SCALE GENOMIC DNA]</scope>
    <source>
        <strain evidence="1 2">M1</strain>
    </source>
</reference>
<evidence type="ECO:0000313" key="2">
    <source>
        <dbReference type="Proteomes" id="UP000190285"/>
    </source>
</evidence>
<evidence type="ECO:0000313" key="1">
    <source>
        <dbReference type="EMBL" id="SKC36109.1"/>
    </source>
</evidence>
<organism evidence="1 2">
    <name type="scientific">Maledivibacter halophilus</name>
    <dbReference type="NCBI Taxonomy" id="36842"/>
    <lineage>
        <taxon>Bacteria</taxon>
        <taxon>Bacillati</taxon>
        <taxon>Bacillota</taxon>
        <taxon>Clostridia</taxon>
        <taxon>Peptostreptococcales</taxon>
        <taxon>Caminicellaceae</taxon>
        <taxon>Maledivibacter</taxon>
    </lineage>
</organism>
<accession>A0A1T5IAC2</accession>
<name>A0A1T5IAC2_9FIRM</name>
<dbReference type="EMBL" id="FUZT01000001">
    <property type="protein sequence ID" value="SKC36109.1"/>
    <property type="molecule type" value="Genomic_DNA"/>
</dbReference>
<dbReference type="PANTHER" id="PTHR41260">
    <property type="entry name" value="PROTEIN ECSC"/>
    <property type="match status" value="1"/>
</dbReference>
<gene>
    <name evidence="1" type="ORF">SAMN02194393_00124</name>
</gene>
<keyword evidence="2" id="KW-1185">Reference proteome</keyword>